<name>A0A9W7ALW4_9STRA</name>
<protein>
    <recommendedName>
        <fullName evidence="2">CS domain-containing protein</fullName>
    </recommendedName>
</protein>
<proteinExistence type="predicted"/>
<evidence type="ECO:0000259" key="2">
    <source>
        <dbReference type="PROSITE" id="PS51203"/>
    </source>
</evidence>
<organism evidence="3 4">
    <name type="scientific">Triparma strigata</name>
    <dbReference type="NCBI Taxonomy" id="1606541"/>
    <lineage>
        <taxon>Eukaryota</taxon>
        <taxon>Sar</taxon>
        <taxon>Stramenopiles</taxon>
        <taxon>Ochrophyta</taxon>
        <taxon>Bolidophyceae</taxon>
        <taxon>Parmales</taxon>
        <taxon>Triparmaceae</taxon>
        <taxon>Triparma</taxon>
    </lineage>
</organism>
<gene>
    <name evidence="3" type="ORF">TrST_g7983</name>
</gene>
<dbReference type="PANTHER" id="PTHR13164:SF6">
    <property type="entry name" value="CS DOMAIN-CONTAINING PROTEIN"/>
    <property type="match status" value="1"/>
</dbReference>
<dbReference type="PANTHER" id="PTHR13164">
    <property type="entry name" value="CALICYLIN BINDING PROTEIN"/>
    <property type="match status" value="1"/>
</dbReference>
<dbReference type="EMBL" id="BRXY01000188">
    <property type="protein sequence ID" value="GMH75336.1"/>
    <property type="molecule type" value="Genomic_DNA"/>
</dbReference>
<dbReference type="GO" id="GO:0005634">
    <property type="term" value="C:nucleus"/>
    <property type="evidence" value="ECO:0007669"/>
    <property type="project" value="TreeGrafter"/>
</dbReference>
<dbReference type="InterPro" id="IPR052289">
    <property type="entry name" value="Calcyclin-binding_UBL-bridge"/>
</dbReference>
<feature type="region of interest" description="Disordered" evidence="1">
    <location>
        <begin position="1"/>
        <end position="22"/>
    </location>
</feature>
<accession>A0A9W7ALW4</accession>
<dbReference type="InterPro" id="IPR008978">
    <property type="entry name" value="HSP20-like_chaperone"/>
</dbReference>
<dbReference type="Gene3D" id="2.60.40.790">
    <property type="match status" value="1"/>
</dbReference>
<dbReference type="InterPro" id="IPR037893">
    <property type="entry name" value="CS_CacyBP"/>
</dbReference>
<sequence length="165" mass="18504">MSASTPQTDDEASRRDSALADNIDRKGRNAYYYAHAHKADGPVWDMKPEPRLLKTEKVEGEKEAVVVARPITDYAWEDQDKKVKIYVMFEGVGELSDDAVKLNFAENSFSLTVMGYKGENHKLTFATLFANIENATAKKKPNKVILTLFKTEENSWPCIAQGTPS</sequence>
<dbReference type="AlphaFoldDB" id="A0A9W7ALW4"/>
<evidence type="ECO:0000313" key="4">
    <source>
        <dbReference type="Proteomes" id="UP001165085"/>
    </source>
</evidence>
<dbReference type="SUPFAM" id="SSF49764">
    <property type="entry name" value="HSP20-like chaperones"/>
    <property type="match status" value="1"/>
</dbReference>
<dbReference type="PROSITE" id="PS51203">
    <property type="entry name" value="CS"/>
    <property type="match status" value="1"/>
</dbReference>
<dbReference type="GO" id="GO:0015631">
    <property type="term" value="F:tubulin binding"/>
    <property type="evidence" value="ECO:0007669"/>
    <property type="project" value="InterPro"/>
</dbReference>
<dbReference type="GO" id="GO:0044548">
    <property type="term" value="F:S100 protein binding"/>
    <property type="evidence" value="ECO:0007669"/>
    <property type="project" value="InterPro"/>
</dbReference>
<keyword evidence="4" id="KW-1185">Reference proteome</keyword>
<evidence type="ECO:0000313" key="3">
    <source>
        <dbReference type="EMBL" id="GMH75336.1"/>
    </source>
</evidence>
<evidence type="ECO:0000256" key="1">
    <source>
        <dbReference type="SAM" id="MobiDB-lite"/>
    </source>
</evidence>
<dbReference type="GO" id="GO:0031625">
    <property type="term" value="F:ubiquitin protein ligase binding"/>
    <property type="evidence" value="ECO:0007669"/>
    <property type="project" value="InterPro"/>
</dbReference>
<feature type="compositionally biased region" description="Basic and acidic residues" evidence="1">
    <location>
        <begin position="11"/>
        <end position="22"/>
    </location>
</feature>
<dbReference type="InterPro" id="IPR007052">
    <property type="entry name" value="CS_dom"/>
</dbReference>
<dbReference type="Proteomes" id="UP001165085">
    <property type="component" value="Unassembled WGS sequence"/>
</dbReference>
<dbReference type="CDD" id="cd06468">
    <property type="entry name" value="p23_CacyBP"/>
    <property type="match status" value="1"/>
</dbReference>
<dbReference type="OrthoDB" id="164025at2759"/>
<feature type="domain" description="CS" evidence="2">
    <location>
        <begin position="69"/>
        <end position="160"/>
    </location>
</feature>
<dbReference type="Pfam" id="PF04969">
    <property type="entry name" value="CS"/>
    <property type="match status" value="1"/>
</dbReference>
<reference evidence="4" key="1">
    <citation type="journal article" date="2023" name="Commun. Biol.">
        <title>Genome analysis of Parmales, the sister group of diatoms, reveals the evolutionary specialization of diatoms from phago-mixotrophs to photoautotrophs.</title>
        <authorList>
            <person name="Ban H."/>
            <person name="Sato S."/>
            <person name="Yoshikawa S."/>
            <person name="Yamada K."/>
            <person name="Nakamura Y."/>
            <person name="Ichinomiya M."/>
            <person name="Sato N."/>
            <person name="Blanc-Mathieu R."/>
            <person name="Endo H."/>
            <person name="Kuwata A."/>
            <person name="Ogata H."/>
        </authorList>
    </citation>
    <scope>NUCLEOTIDE SEQUENCE [LARGE SCALE GENOMIC DNA]</scope>
    <source>
        <strain evidence="4">NIES 3701</strain>
    </source>
</reference>
<comment type="caution">
    <text evidence="3">The sequence shown here is derived from an EMBL/GenBank/DDBJ whole genome shotgun (WGS) entry which is preliminary data.</text>
</comment>